<organism evidence="2 3">
    <name type="scientific">Piloderma croceum (strain F 1598)</name>
    <dbReference type="NCBI Taxonomy" id="765440"/>
    <lineage>
        <taxon>Eukaryota</taxon>
        <taxon>Fungi</taxon>
        <taxon>Dikarya</taxon>
        <taxon>Basidiomycota</taxon>
        <taxon>Agaricomycotina</taxon>
        <taxon>Agaricomycetes</taxon>
        <taxon>Agaricomycetidae</taxon>
        <taxon>Atheliales</taxon>
        <taxon>Atheliaceae</taxon>
        <taxon>Piloderma</taxon>
    </lineage>
</organism>
<feature type="compositionally biased region" description="Polar residues" evidence="1">
    <location>
        <begin position="296"/>
        <end position="315"/>
    </location>
</feature>
<reference evidence="2 3" key="1">
    <citation type="submission" date="2014-04" db="EMBL/GenBank/DDBJ databases">
        <authorList>
            <consortium name="DOE Joint Genome Institute"/>
            <person name="Kuo A."/>
            <person name="Tarkka M."/>
            <person name="Buscot F."/>
            <person name="Kohler A."/>
            <person name="Nagy L.G."/>
            <person name="Floudas D."/>
            <person name="Copeland A."/>
            <person name="Barry K.W."/>
            <person name="Cichocki N."/>
            <person name="Veneault-Fourrey C."/>
            <person name="LaButti K."/>
            <person name="Lindquist E.A."/>
            <person name="Lipzen A."/>
            <person name="Lundell T."/>
            <person name="Morin E."/>
            <person name="Murat C."/>
            <person name="Sun H."/>
            <person name="Tunlid A."/>
            <person name="Henrissat B."/>
            <person name="Grigoriev I.V."/>
            <person name="Hibbett D.S."/>
            <person name="Martin F."/>
            <person name="Nordberg H.P."/>
            <person name="Cantor M.N."/>
            <person name="Hua S.X."/>
        </authorList>
    </citation>
    <scope>NUCLEOTIDE SEQUENCE [LARGE SCALE GENOMIC DNA]</scope>
    <source>
        <strain evidence="2 3">F 1598</strain>
    </source>
</reference>
<proteinExistence type="predicted"/>
<feature type="region of interest" description="Disordered" evidence="1">
    <location>
        <begin position="174"/>
        <end position="207"/>
    </location>
</feature>
<dbReference type="Proteomes" id="UP000054166">
    <property type="component" value="Unassembled WGS sequence"/>
</dbReference>
<gene>
    <name evidence="2" type="ORF">PILCRDRAFT_93461</name>
</gene>
<feature type="region of interest" description="Disordered" evidence="1">
    <location>
        <begin position="241"/>
        <end position="315"/>
    </location>
</feature>
<protein>
    <submittedName>
        <fullName evidence="2">Uncharacterized protein</fullName>
    </submittedName>
</protein>
<sequence>MPSTLATTRTGSPSITQLDAPSFIAPASVADGIRECDPTMKTLQKTEQYLQLIRSVIEIIIASEAAAAAPLYHGENDVISPDSKAVVVDEIETTSENKMVQEKREGNKVKDMGRVVVLQATNGSESTGPSNERQEISAHRPCAAVRHPLPLVEDREDAHPAVIEPLSEDVFNEDEQWPRPNVRARPPPAAKQRIQADGPIVRQRSRSVDSARTLAVFKQSPHGLPAAPTDRMAVSGPLNRKTLEIDRVPPPLPSTPPPTRLIRKATSMGSGLNRTRRRSKSASHKNTPHGVRNDAMTPQSQRSEDTSGNDQSSHN</sequence>
<feature type="compositionally biased region" description="Pro residues" evidence="1">
    <location>
        <begin position="248"/>
        <end position="259"/>
    </location>
</feature>
<evidence type="ECO:0000313" key="3">
    <source>
        <dbReference type="Proteomes" id="UP000054166"/>
    </source>
</evidence>
<keyword evidence="3" id="KW-1185">Reference proteome</keyword>
<evidence type="ECO:0000256" key="1">
    <source>
        <dbReference type="SAM" id="MobiDB-lite"/>
    </source>
</evidence>
<name>A0A0C3EIK2_PILCF</name>
<dbReference type="AlphaFoldDB" id="A0A0C3EIK2"/>
<dbReference type="HOGENOM" id="CLU_883131_0_0_1"/>
<feature type="compositionally biased region" description="Basic residues" evidence="1">
    <location>
        <begin position="274"/>
        <end position="287"/>
    </location>
</feature>
<reference evidence="3" key="2">
    <citation type="submission" date="2015-01" db="EMBL/GenBank/DDBJ databases">
        <title>Evolutionary Origins and Diversification of the Mycorrhizal Mutualists.</title>
        <authorList>
            <consortium name="DOE Joint Genome Institute"/>
            <consortium name="Mycorrhizal Genomics Consortium"/>
            <person name="Kohler A."/>
            <person name="Kuo A."/>
            <person name="Nagy L.G."/>
            <person name="Floudas D."/>
            <person name="Copeland A."/>
            <person name="Barry K.W."/>
            <person name="Cichocki N."/>
            <person name="Veneault-Fourrey C."/>
            <person name="LaButti K."/>
            <person name="Lindquist E.A."/>
            <person name="Lipzen A."/>
            <person name="Lundell T."/>
            <person name="Morin E."/>
            <person name="Murat C."/>
            <person name="Riley R."/>
            <person name="Ohm R."/>
            <person name="Sun H."/>
            <person name="Tunlid A."/>
            <person name="Henrissat B."/>
            <person name="Grigoriev I.V."/>
            <person name="Hibbett D.S."/>
            <person name="Martin F."/>
        </authorList>
    </citation>
    <scope>NUCLEOTIDE SEQUENCE [LARGE SCALE GENOMIC DNA]</scope>
    <source>
        <strain evidence="3">F 1598</strain>
    </source>
</reference>
<dbReference type="EMBL" id="KN833130">
    <property type="protein sequence ID" value="KIM72465.1"/>
    <property type="molecule type" value="Genomic_DNA"/>
</dbReference>
<dbReference type="InParanoid" id="A0A0C3EIK2"/>
<accession>A0A0C3EIK2</accession>
<evidence type="ECO:0000313" key="2">
    <source>
        <dbReference type="EMBL" id="KIM72465.1"/>
    </source>
</evidence>